<evidence type="ECO:0000313" key="2">
    <source>
        <dbReference type="EMBL" id="GLS82453.1"/>
    </source>
</evidence>
<keyword evidence="1" id="KW-0732">Signal</keyword>
<dbReference type="Pfam" id="PF16412">
    <property type="entry name" value="DUF5020"/>
    <property type="match status" value="1"/>
</dbReference>
<comment type="caution">
    <text evidence="2">The sequence shown here is derived from an EMBL/GenBank/DDBJ whole genome shotgun (WGS) entry which is preliminary data.</text>
</comment>
<feature type="chain" id="PRO_5041292551" evidence="1">
    <location>
        <begin position="20"/>
        <end position="236"/>
    </location>
</feature>
<protein>
    <submittedName>
        <fullName evidence="2">Ion channel protein Tsx</fullName>
    </submittedName>
</protein>
<feature type="signal peptide" evidence="1">
    <location>
        <begin position="1"/>
        <end position="19"/>
    </location>
</feature>
<keyword evidence="3" id="KW-1185">Reference proteome</keyword>
<dbReference type="SUPFAM" id="SSF111364">
    <property type="entry name" value="Tsx-like channel"/>
    <property type="match status" value="1"/>
</dbReference>
<sequence length="236" mass="26634">MKKALCFASLMAMSATAQAELYFQDFSVTALRGADYELGDNNRTVATFEYANAASWGDTFFFVDRLESFNGDSEIYGEFSPRFNIMQVNNGPLKAISVATTWEFGNDSNGFSQNNYLAGVGTAWNIPMFSHFGANVYQRFNDNDQASNQQFTLTWGLPIPFSKTEILFDGFIDWTSGTRDQASQFNFTPQIKLDIAPWVGAPGKLYVGFEYVYWNNKFGVHGVDERNLNALVKYHF</sequence>
<evidence type="ECO:0000313" key="3">
    <source>
        <dbReference type="Proteomes" id="UP001157439"/>
    </source>
</evidence>
<dbReference type="Gene3D" id="2.40.230.20">
    <property type="entry name" value="Nucleoside-specific channel-forming protein, Tsx-like"/>
    <property type="match status" value="1"/>
</dbReference>
<dbReference type="AlphaFoldDB" id="A0AA37TL03"/>
<dbReference type="InterPro" id="IPR036777">
    <property type="entry name" value="Channel_Tsx-like_sf"/>
</dbReference>
<evidence type="ECO:0000256" key="1">
    <source>
        <dbReference type="SAM" id="SignalP"/>
    </source>
</evidence>
<dbReference type="Proteomes" id="UP001157439">
    <property type="component" value="Unassembled WGS sequence"/>
</dbReference>
<organism evidence="2 3">
    <name type="scientific">Paraferrimonas haliotis</name>
    <dbReference type="NCBI Taxonomy" id="2013866"/>
    <lineage>
        <taxon>Bacteria</taxon>
        <taxon>Pseudomonadati</taxon>
        <taxon>Pseudomonadota</taxon>
        <taxon>Gammaproteobacteria</taxon>
        <taxon>Alteromonadales</taxon>
        <taxon>Ferrimonadaceae</taxon>
        <taxon>Paraferrimonas</taxon>
    </lineage>
</organism>
<dbReference type="EMBL" id="BSPO01000001">
    <property type="protein sequence ID" value="GLS82453.1"/>
    <property type="molecule type" value="Genomic_DNA"/>
</dbReference>
<proteinExistence type="predicted"/>
<dbReference type="RefSeq" id="WP_233132578.1">
    <property type="nucleotide sequence ID" value="NZ_BSPO01000001.1"/>
</dbReference>
<reference evidence="2 3" key="1">
    <citation type="journal article" date="2014" name="Int. J. Syst. Evol. Microbiol.">
        <title>Complete genome sequence of Corynebacterium casei LMG S-19264T (=DSM 44701T), isolated from a smear-ripened cheese.</title>
        <authorList>
            <consortium name="US DOE Joint Genome Institute (JGI-PGF)"/>
            <person name="Walter F."/>
            <person name="Albersmeier A."/>
            <person name="Kalinowski J."/>
            <person name="Ruckert C."/>
        </authorList>
    </citation>
    <scope>NUCLEOTIDE SEQUENCE [LARGE SCALE GENOMIC DNA]</scope>
    <source>
        <strain evidence="2 3">NBRC 112785</strain>
    </source>
</reference>
<accession>A0AA37TL03</accession>
<dbReference type="GO" id="GO:0009279">
    <property type="term" value="C:cell outer membrane"/>
    <property type="evidence" value="ECO:0007669"/>
    <property type="project" value="InterPro"/>
</dbReference>
<name>A0AA37TL03_9GAMM</name>
<gene>
    <name evidence="2" type="primary">tsx</name>
    <name evidence="2" type="ORF">GCM10007894_04300</name>
</gene>